<comment type="caution">
    <text evidence="1">The sequence shown here is derived from an EMBL/GenBank/DDBJ whole genome shotgun (WGS) entry which is preliminary data.</text>
</comment>
<proteinExistence type="predicted"/>
<organism evidence="1 2">
    <name type="scientific">Marinicrinis lubricantis</name>
    <dbReference type="NCBI Taxonomy" id="2086470"/>
    <lineage>
        <taxon>Bacteria</taxon>
        <taxon>Bacillati</taxon>
        <taxon>Bacillota</taxon>
        <taxon>Bacilli</taxon>
        <taxon>Bacillales</taxon>
        <taxon>Paenibacillaceae</taxon>
    </lineage>
</organism>
<dbReference type="Proteomes" id="UP001596250">
    <property type="component" value="Unassembled WGS sequence"/>
</dbReference>
<evidence type="ECO:0000313" key="2">
    <source>
        <dbReference type="Proteomes" id="UP001596250"/>
    </source>
</evidence>
<dbReference type="RefSeq" id="WP_379891977.1">
    <property type="nucleotide sequence ID" value="NZ_CBCSCT010000003.1"/>
</dbReference>
<dbReference type="EMBL" id="JBHSQV010000010">
    <property type="protein sequence ID" value="MFC5985291.1"/>
    <property type="molecule type" value="Genomic_DNA"/>
</dbReference>
<evidence type="ECO:0000313" key="1">
    <source>
        <dbReference type="EMBL" id="MFC5985291.1"/>
    </source>
</evidence>
<protein>
    <submittedName>
        <fullName evidence="1">Uncharacterized protein</fullName>
    </submittedName>
</protein>
<name>A0ABW1IJR1_9BACL</name>
<sequence>MFAYARDRVASDLFRGLMNALIQADQMGIGMSQVLRAQTTRIREQQRQHAKEQAMKAPM</sequence>
<accession>A0ABW1IJR1</accession>
<gene>
    <name evidence="1" type="ORF">ACFPXP_02230</name>
</gene>
<keyword evidence="2" id="KW-1185">Reference proteome</keyword>
<reference evidence="2" key="1">
    <citation type="journal article" date="2019" name="Int. J. Syst. Evol. Microbiol.">
        <title>The Global Catalogue of Microorganisms (GCM) 10K type strain sequencing project: providing services to taxonomists for standard genome sequencing and annotation.</title>
        <authorList>
            <consortium name="The Broad Institute Genomics Platform"/>
            <consortium name="The Broad Institute Genome Sequencing Center for Infectious Disease"/>
            <person name="Wu L."/>
            <person name="Ma J."/>
        </authorList>
    </citation>
    <scope>NUCLEOTIDE SEQUENCE [LARGE SCALE GENOMIC DNA]</scope>
    <source>
        <strain evidence="2">CCM 8749</strain>
    </source>
</reference>